<reference evidence="2" key="1">
    <citation type="submission" date="2024-06" db="EMBL/GenBank/DDBJ databases">
        <title>Biodegradation of dimethachlon by Arthrobacter sp. K5: mechanistic insights and ecological implications.</title>
        <authorList>
            <person name="Hu S."/>
            <person name="Lu P."/>
        </authorList>
    </citation>
    <scope>NUCLEOTIDE SEQUENCE</scope>
    <source>
        <strain evidence="2">K5</strain>
    </source>
</reference>
<dbReference type="RefSeq" id="WP_353712828.1">
    <property type="nucleotide sequence ID" value="NZ_CP159279.1"/>
</dbReference>
<sequence>MTENPEESPAVSEEPVRAEPVHAEPVRDEAGREEPASDETDLSTKLDPDVIPQQGEAPNAKRAREHPEETGS</sequence>
<feature type="region of interest" description="Disordered" evidence="1">
    <location>
        <begin position="1"/>
        <end position="72"/>
    </location>
</feature>
<feature type="compositionally biased region" description="Basic and acidic residues" evidence="1">
    <location>
        <begin position="14"/>
        <end position="35"/>
    </location>
</feature>
<proteinExistence type="predicted"/>
<evidence type="ECO:0000256" key="1">
    <source>
        <dbReference type="SAM" id="MobiDB-lite"/>
    </source>
</evidence>
<dbReference type="AlphaFoldDB" id="A0AAU8EU20"/>
<protein>
    <submittedName>
        <fullName evidence="2">Uncharacterized protein</fullName>
    </submittedName>
</protein>
<accession>A0AAU8EU20</accession>
<evidence type="ECO:0000313" key="2">
    <source>
        <dbReference type="EMBL" id="XCH12954.1"/>
    </source>
</evidence>
<gene>
    <name evidence="2" type="ORF">ABRP34_08255</name>
</gene>
<name>A0AAU8EU20_9MICC</name>
<dbReference type="EMBL" id="CP159279">
    <property type="protein sequence ID" value="XCH12954.1"/>
    <property type="molecule type" value="Genomic_DNA"/>
</dbReference>
<organism evidence="2">
    <name type="scientific">Arthrobacter sp. K5</name>
    <dbReference type="NCBI Taxonomy" id="2839623"/>
    <lineage>
        <taxon>Bacteria</taxon>
        <taxon>Bacillati</taxon>
        <taxon>Actinomycetota</taxon>
        <taxon>Actinomycetes</taxon>
        <taxon>Micrococcales</taxon>
        <taxon>Micrococcaceae</taxon>
        <taxon>Arthrobacter</taxon>
    </lineage>
</organism>